<dbReference type="AlphaFoldDB" id="A0A9P8WHA5"/>
<dbReference type="PANTHER" id="PTHR38118:SF3">
    <property type="entry name" value="ANCHORED CELL WALL PROTEIN 11"/>
    <property type="match status" value="1"/>
</dbReference>
<evidence type="ECO:0000313" key="5">
    <source>
        <dbReference type="Proteomes" id="UP000777438"/>
    </source>
</evidence>
<evidence type="ECO:0000256" key="2">
    <source>
        <dbReference type="SAM" id="SignalP"/>
    </source>
</evidence>
<dbReference type="InterPro" id="IPR056124">
    <property type="entry name" value="DUF7707"/>
</dbReference>
<dbReference type="Proteomes" id="UP000777438">
    <property type="component" value="Unassembled WGS sequence"/>
</dbReference>
<protein>
    <recommendedName>
        <fullName evidence="3">DUF7707 domain-containing protein</fullName>
    </recommendedName>
</protein>
<feature type="chain" id="PRO_5040244043" description="DUF7707 domain-containing protein" evidence="2">
    <location>
        <begin position="21"/>
        <end position="199"/>
    </location>
</feature>
<feature type="compositionally biased region" description="Low complexity" evidence="1">
    <location>
        <begin position="144"/>
        <end position="177"/>
    </location>
</feature>
<feature type="signal peptide" evidence="2">
    <location>
        <begin position="1"/>
        <end position="20"/>
    </location>
</feature>
<comment type="caution">
    <text evidence="4">The sequence shown here is derived from an EMBL/GenBank/DDBJ whole genome shotgun (WGS) entry which is preliminary data.</text>
</comment>
<gene>
    <name evidence="4" type="ORF">B0T10DRAFT_556209</name>
</gene>
<organism evidence="4 5">
    <name type="scientific">Thelonectria olida</name>
    <dbReference type="NCBI Taxonomy" id="1576542"/>
    <lineage>
        <taxon>Eukaryota</taxon>
        <taxon>Fungi</taxon>
        <taxon>Dikarya</taxon>
        <taxon>Ascomycota</taxon>
        <taxon>Pezizomycotina</taxon>
        <taxon>Sordariomycetes</taxon>
        <taxon>Hypocreomycetidae</taxon>
        <taxon>Hypocreales</taxon>
        <taxon>Nectriaceae</taxon>
        <taxon>Thelonectria</taxon>
    </lineage>
</organism>
<feature type="region of interest" description="Disordered" evidence="1">
    <location>
        <begin position="127"/>
        <end position="177"/>
    </location>
</feature>
<dbReference type="PANTHER" id="PTHR38118">
    <property type="entry name" value="ANCHORED CELL WALL PROTEIN 11-RELATED"/>
    <property type="match status" value="1"/>
</dbReference>
<reference evidence="4 5" key="1">
    <citation type="journal article" date="2021" name="Nat. Commun.">
        <title>Genetic determinants of endophytism in the Arabidopsis root mycobiome.</title>
        <authorList>
            <person name="Mesny F."/>
            <person name="Miyauchi S."/>
            <person name="Thiergart T."/>
            <person name="Pickel B."/>
            <person name="Atanasova L."/>
            <person name="Karlsson M."/>
            <person name="Huettel B."/>
            <person name="Barry K.W."/>
            <person name="Haridas S."/>
            <person name="Chen C."/>
            <person name="Bauer D."/>
            <person name="Andreopoulos W."/>
            <person name="Pangilinan J."/>
            <person name="LaButti K."/>
            <person name="Riley R."/>
            <person name="Lipzen A."/>
            <person name="Clum A."/>
            <person name="Drula E."/>
            <person name="Henrissat B."/>
            <person name="Kohler A."/>
            <person name="Grigoriev I.V."/>
            <person name="Martin F.M."/>
            <person name="Hacquard S."/>
        </authorList>
    </citation>
    <scope>NUCLEOTIDE SEQUENCE [LARGE SCALE GENOMIC DNA]</scope>
    <source>
        <strain evidence="4 5">MPI-CAGE-CH-0241</strain>
    </source>
</reference>
<evidence type="ECO:0000259" key="3">
    <source>
        <dbReference type="Pfam" id="PF24808"/>
    </source>
</evidence>
<keyword evidence="5" id="KW-1185">Reference proteome</keyword>
<dbReference type="EMBL" id="JAGPYM010000002">
    <property type="protein sequence ID" value="KAH6898919.1"/>
    <property type="molecule type" value="Genomic_DNA"/>
</dbReference>
<accession>A0A9P8WHA5</accession>
<name>A0A9P8WHA5_9HYPO</name>
<feature type="domain" description="DUF7707" evidence="3">
    <location>
        <begin position="28"/>
        <end position="130"/>
    </location>
</feature>
<keyword evidence="2" id="KW-0732">Signal</keyword>
<sequence>MRFSLALLAVAASTASAAVAEYDSSLNMTINANEVDAQTRATWCQAQTNSCTSLCDDSTDDNSCTQTTLAWECTCSSNHSAPALQYYTQTVPTFICEQLYSDCIAENTGSASGQKECKTNIKALCGTQEPSSASSDDDDDDESSSTTAGTATATSAGSTASASDESVTSTSSDGLAAPTMAPGKGAAAAVAIGMLAYLV</sequence>
<proteinExistence type="predicted"/>
<evidence type="ECO:0000313" key="4">
    <source>
        <dbReference type="EMBL" id="KAH6898919.1"/>
    </source>
</evidence>
<evidence type="ECO:0000256" key="1">
    <source>
        <dbReference type="SAM" id="MobiDB-lite"/>
    </source>
</evidence>
<dbReference type="OrthoDB" id="2121879at2759"/>
<dbReference type="Pfam" id="PF24808">
    <property type="entry name" value="DUF7707"/>
    <property type="match status" value="1"/>
</dbReference>